<evidence type="ECO:0000313" key="2">
    <source>
        <dbReference type="EMBL" id="GAL38275.1"/>
    </source>
</evidence>
<dbReference type="AlphaFoldDB" id="A0A090TED1"/>
<proteinExistence type="predicted"/>
<accession>A0A090TED1</accession>
<name>A0A090TED1_9VIBR</name>
<dbReference type="SUPFAM" id="SSF52540">
    <property type="entry name" value="P-loop containing nucleoside triphosphate hydrolases"/>
    <property type="match status" value="1"/>
</dbReference>
<dbReference type="Pfam" id="PF13481">
    <property type="entry name" value="AAA_25"/>
    <property type="match status" value="1"/>
</dbReference>
<reference evidence="2 3" key="1">
    <citation type="submission" date="2014-09" db="EMBL/GenBank/DDBJ databases">
        <title>Vibrio maritimus JCM 19240. (C210) whole genome shotgun sequence.</title>
        <authorList>
            <person name="Sawabe T."/>
            <person name="Meirelles P."/>
            <person name="Nakanishi M."/>
            <person name="Sayaka M."/>
            <person name="Hattori M."/>
            <person name="Ohkuma M."/>
        </authorList>
    </citation>
    <scope>NUCLEOTIDE SEQUENCE [LARGE SCALE GENOMIC DNA]</scope>
    <source>
        <strain evidence="2 3">JCM 19240</strain>
    </source>
</reference>
<organism evidence="2 3">
    <name type="scientific">Vibrio maritimus</name>
    <dbReference type="NCBI Taxonomy" id="990268"/>
    <lineage>
        <taxon>Bacteria</taxon>
        <taxon>Pseudomonadati</taxon>
        <taxon>Pseudomonadota</taxon>
        <taxon>Gammaproteobacteria</taxon>
        <taxon>Vibrionales</taxon>
        <taxon>Vibrionaceae</taxon>
        <taxon>Vibrio</taxon>
    </lineage>
</organism>
<dbReference type="InterPro" id="IPR027417">
    <property type="entry name" value="P-loop_NTPase"/>
</dbReference>
<sequence>MRLGQPLREDSRSHKTEKPRQKAGLQIEPDKPLGFGFIGSDASWRSHRIPSMIKLPLWFVHSKQDKTVELTPIDSSPNEWLETIKKDPNPQNFPQDLHGLAEHLTTHLGDVQSVVGWLDRWGGYLASLPGDIQQNPEIRSLTRWVDLKINTLSKPIKTVDSDGNEKTERNPEAGKVAAKWREVVSVLLGTTPRSPEPLEIVPEVERVEVPSNVFGFQSVADLDESDDEIEWLVDGYIQRGALVHVQAKKKQGKTFGIMALAARVANEGGRVLYLCTEDPKTVKRRLRALHTSGHLTNPQNVILSTVNVNIIAHAQTLADSAREAKADMVVIDTQTEYLHGDENNPGTMGEYVRALKKITATGAALVNVHHCGGNGANRGHDHVPNAADHVYTVKKDDKTGHALTVIFKSEAQRSTADPAPLVFNFEEHGETLVPSEVITDVSNGDLDDDSEPTKAPTKPKKQSAPGEVKGAELLRLVVGGVLDENPDIKNATQLARAVWDEYPHTGKNPASVRVMILREYKRNKLGEKVAEICNKS</sequence>
<reference evidence="2 3" key="2">
    <citation type="submission" date="2014-09" db="EMBL/GenBank/DDBJ databases">
        <authorList>
            <consortium name="NBRP consortium"/>
            <person name="Sawabe T."/>
            <person name="Meirelles P."/>
            <person name="Nakanishi M."/>
            <person name="Sayaka M."/>
            <person name="Hattori M."/>
            <person name="Ohkuma M."/>
        </authorList>
    </citation>
    <scope>NUCLEOTIDE SEQUENCE [LARGE SCALE GENOMIC DNA]</scope>
    <source>
        <strain evidence="2 3">JCM 19240</strain>
    </source>
</reference>
<feature type="region of interest" description="Disordered" evidence="1">
    <location>
        <begin position="1"/>
        <end position="23"/>
    </location>
</feature>
<feature type="region of interest" description="Disordered" evidence="1">
    <location>
        <begin position="440"/>
        <end position="467"/>
    </location>
</feature>
<keyword evidence="3" id="KW-1185">Reference proteome</keyword>
<dbReference type="OrthoDB" id="8477405at2"/>
<dbReference type="Proteomes" id="UP000029224">
    <property type="component" value="Unassembled WGS sequence"/>
</dbReference>
<feature type="compositionally biased region" description="Basic and acidic residues" evidence="1">
    <location>
        <begin position="7"/>
        <end position="20"/>
    </location>
</feature>
<evidence type="ECO:0000256" key="1">
    <source>
        <dbReference type="SAM" id="MobiDB-lite"/>
    </source>
</evidence>
<protein>
    <submittedName>
        <fullName evidence="2">Uncharacterized protein</fullName>
    </submittedName>
</protein>
<evidence type="ECO:0000313" key="3">
    <source>
        <dbReference type="Proteomes" id="UP000029224"/>
    </source>
</evidence>
<comment type="caution">
    <text evidence="2">The sequence shown here is derived from an EMBL/GenBank/DDBJ whole genome shotgun (WGS) entry which is preliminary data.</text>
</comment>
<dbReference type="Gene3D" id="3.40.50.300">
    <property type="entry name" value="P-loop containing nucleotide triphosphate hydrolases"/>
    <property type="match status" value="1"/>
</dbReference>
<gene>
    <name evidence="2" type="ORF">JCM19240_3986</name>
</gene>
<dbReference type="EMBL" id="BBMT01000033">
    <property type="protein sequence ID" value="GAL38275.1"/>
    <property type="molecule type" value="Genomic_DNA"/>
</dbReference>